<dbReference type="AlphaFoldDB" id="A0A1L7AMX0"/>
<accession>A0A1L7AMX0</accession>
<organism evidence="1 2">
    <name type="scientific">Roseomonas gilardii</name>
    <dbReference type="NCBI Taxonomy" id="257708"/>
    <lineage>
        <taxon>Bacteria</taxon>
        <taxon>Pseudomonadati</taxon>
        <taxon>Pseudomonadota</taxon>
        <taxon>Alphaproteobacteria</taxon>
        <taxon>Acetobacterales</taxon>
        <taxon>Roseomonadaceae</taxon>
        <taxon>Roseomonas</taxon>
    </lineage>
</organism>
<dbReference type="RefSeq" id="WP_075800828.1">
    <property type="nucleotide sequence ID" value="NZ_CP015585.1"/>
</dbReference>
<proteinExistence type="predicted"/>
<dbReference type="Proteomes" id="UP000185494">
    <property type="component" value="Chromosome 1"/>
</dbReference>
<evidence type="ECO:0000313" key="1">
    <source>
        <dbReference type="EMBL" id="APT60121.1"/>
    </source>
</evidence>
<reference evidence="1 2" key="1">
    <citation type="submission" date="2016-05" db="EMBL/GenBank/DDBJ databases">
        <title>Complete Genome and Methylome Analysis of Psychrotrophic Bacterial Isolates from Antarctic Lake Untersee.</title>
        <authorList>
            <person name="Fomenkov A."/>
            <person name="Akimov V.N."/>
            <person name="Vasilyeva L.V."/>
            <person name="Andersen D."/>
            <person name="Vincze T."/>
            <person name="Roberts R.J."/>
        </authorList>
    </citation>
    <scope>NUCLEOTIDE SEQUENCE [LARGE SCALE GENOMIC DNA]</scope>
    <source>
        <strain evidence="1 2">U14-5</strain>
        <plasmid evidence="2">Plasmid 1</plasmid>
    </source>
</reference>
<sequence>MSPSLDLGRLGHVLQAMVERDGRPLLLRDEASGRLHRLPADLAGAPDGVMPSLMAAADAVWQAATGRSLGVEQARDPGALLGYRVQAVRGEPLTVAALAALEAISRTGSPNALLVNDFAEVWRSLRLEQAPARRVSPGASP</sequence>
<gene>
    <name evidence="1" type="ORF">RGI145_22455</name>
</gene>
<geneLocation type="plasmid" evidence="1 2">
    <name>1</name>
</geneLocation>
<dbReference type="KEGG" id="rgi:RGI145_22455"/>
<dbReference type="EMBL" id="CP015585">
    <property type="protein sequence ID" value="APT60121.1"/>
    <property type="molecule type" value="Genomic_DNA"/>
</dbReference>
<keyword evidence="1" id="KW-0614">Plasmid</keyword>
<evidence type="ECO:0000313" key="2">
    <source>
        <dbReference type="Proteomes" id="UP000185494"/>
    </source>
</evidence>
<protein>
    <submittedName>
        <fullName evidence="1">Uncharacterized protein</fullName>
    </submittedName>
</protein>
<name>A0A1L7AMX0_9PROT</name>